<proteinExistence type="predicted"/>
<evidence type="ECO:0000256" key="2">
    <source>
        <dbReference type="ARBA" id="ARBA00022771"/>
    </source>
</evidence>
<keyword evidence="1" id="KW-0479">Metal-binding</keyword>
<feature type="region of interest" description="Disordered" evidence="4">
    <location>
        <begin position="895"/>
        <end position="929"/>
    </location>
</feature>
<dbReference type="AlphaFoldDB" id="A0A226E947"/>
<evidence type="ECO:0000313" key="7">
    <source>
        <dbReference type="Proteomes" id="UP000198287"/>
    </source>
</evidence>
<evidence type="ECO:0000313" key="6">
    <source>
        <dbReference type="EMBL" id="OXA54085.1"/>
    </source>
</evidence>
<feature type="region of interest" description="Disordered" evidence="4">
    <location>
        <begin position="170"/>
        <end position="215"/>
    </location>
</feature>
<feature type="compositionally biased region" description="Acidic residues" evidence="4">
    <location>
        <begin position="712"/>
        <end position="722"/>
    </location>
</feature>
<dbReference type="Proteomes" id="UP000198287">
    <property type="component" value="Unassembled WGS sequence"/>
</dbReference>
<dbReference type="PANTHER" id="PTHR20956:SF12">
    <property type="entry name" value="FLYWCH-TYPE DOMAIN-CONTAINING PROTEIN"/>
    <property type="match status" value="1"/>
</dbReference>
<protein>
    <recommendedName>
        <fullName evidence="5">FLYWCH-type domain-containing protein</fullName>
    </recommendedName>
</protein>
<dbReference type="PANTHER" id="PTHR20956">
    <property type="entry name" value="HEH2P"/>
    <property type="match status" value="1"/>
</dbReference>
<feature type="compositionally biased region" description="Basic and acidic residues" evidence="4">
    <location>
        <begin position="864"/>
        <end position="874"/>
    </location>
</feature>
<organism evidence="6 7">
    <name type="scientific">Folsomia candida</name>
    <name type="common">Springtail</name>
    <dbReference type="NCBI Taxonomy" id="158441"/>
    <lineage>
        <taxon>Eukaryota</taxon>
        <taxon>Metazoa</taxon>
        <taxon>Ecdysozoa</taxon>
        <taxon>Arthropoda</taxon>
        <taxon>Hexapoda</taxon>
        <taxon>Collembola</taxon>
        <taxon>Entomobryomorpha</taxon>
        <taxon>Isotomoidea</taxon>
        <taxon>Isotomidae</taxon>
        <taxon>Proisotominae</taxon>
        <taxon>Folsomia</taxon>
    </lineage>
</organism>
<evidence type="ECO:0000259" key="5">
    <source>
        <dbReference type="Pfam" id="PF04500"/>
    </source>
</evidence>
<dbReference type="InterPro" id="IPR007588">
    <property type="entry name" value="Znf_FLYWCH"/>
</dbReference>
<comment type="caution">
    <text evidence="6">The sequence shown here is derived from an EMBL/GenBank/DDBJ whole genome shotgun (WGS) entry which is preliminary data.</text>
</comment>
<reference evidence="6 7" key="1">
    <citation type="submission" date="2015-12" db="EMBL/GenBank/DDBJ databases">
        <title>The genome of Folsomia candida.</title>
        <authorList>
            <person name="Faddeeva A."/>
            <person name="Derks M.F."/>
            <person name="Anvar Y."/>
            <person name="Smit S."/>
            <person name="Van Straalen N."/>
            <person name="Roelofs D."/>
        </authorList>
    </citation>
    <scope>NUCLEOTIDE SEQUENCE [LARGE SCALE GENOMIC DNA]</scope>
    <source>
        <strain evidence="6 7">VU population</strain>
        <tissue evidence="6">Whole body</tissue>
    </source>
</reference>
<feature type="region of interest" description="Disordered" evidence="4">
    <location>
        <begin position="859"/>
        <end position="878"/>
    </location>
</feature>
<feature type="compositionally biased region" description="Basic and acidic residues" evidence="4">
    <location>
        <begin position="113"/>
        <end position="122"/>
    </location>
</feature>
<feature type="domain" description="FLYWCH-type" evidence="5">
    <location>
        <begin position="736"/>
        <end position="794"/>
    </location>
</feature>
<feature type="compositionally biased region" description="Acidic residues" evidence="4">
    <location>
        <begin position="914"/>
        <end position="923"/>
    </location>
</feature>
<dbReference type="GO" id="GO:0008270">
    <property type="term" value="F:zinc ion binding"/>
    <property type="evidence" value="ECO:0007669"/>
    <property type="project" value="UniProtKB-KW"/>
</dbReference>
<feature type="compositionally biased region" description="Basic and acidic residues" evidence="4">
    <location>
        <begin position="903"/>
        <end position="912"/>
    </location>
</feature>
<name>A0A226E947_FOLCA</name>
<feature type="region of interest" description="Disordered" evidence="4">
    <location>
        <begin position="691"/>
        <end position="728"/>
    </location>
</feature>
<accession>A0A226E947</accession>
<evidence type="ECO:0000256" key="3">
    <source>
        <dbReference type="ARBA" id="ARBA00022833"/>
    </source>
</evidence>
<dbReference type="Gene3D" id="2.20.25.240">
    <property type="match status" value="2"/>
</dbReference>
<keyword evidence="3" id="KW-0862">Zinc</keyword>
<sequence>MATKCDLSDGGPCFICGSPDLASKAQPRRRYAELTTLFKTLVMTTDLQKNLADSVYSDFTINVESCFNCLATIKDVCDLRQEIVTLQTELDRLLEGARIKLGNILPNPNLEQKASRISERTSSRKGKKLMGEEDEVVQVKEEFQDCEIIPDFVDSTEIEPSIEHEMMEDAEFGNNSPSEDETQDHDSDYIPPSSASKSFKKVNPDLSSSLDQKTMPQITEILNCDDDTSSSESDGENVVTKKSRKIMDWENVVDFNSMEEARKYIFEMGGWVYKNTYQTKEVPLCTWKKQLVNTTTSRKKAEFTSIKVSLIWAIEDVCDLRQEIVTLQTQLDGLLEGARIKLGKIKSNLEKESRRISQRNSNLKRAQLIETEIIDEFNNDSVRDTITSNDDVEIKEEGDNLCDMDDAEIIPDSVELMEMHSSSSGTNDDNKLPNNTTEVQVDNLREELKAEALKNPHIGPTKIVSTVKAKYSTEVVQALPSDETLLSSIRRTRRTCAVNELSSREGILVEQQMASIPQPRGDGGACFICGLPDLASEAQPRRRYAKLTTLFKTLLMTTDLQKNLADSVYADFTTNIESCTNCLTTIRDVYDLRQEIIILQAQLDVLLEGARIKLGRIQPNLEQKGSRRTSQRNSNLKRAKLIEVEGVKEFNNDSIRETITSNDDVEIKEEHDDLFDMDDAEIIPDSVDFREMHSSSSEANDDNKLPNNITESESEDYDEDPDYNPPTPENVPFNVVATQRNKPCLQYQNYSYTSSKKRGLREYWRCRTRKCTGRLIKSINNTSADAMIISKEHNCMRSAIEVQVENLREELKAEALKNPLVGPRKIISTVKAKYSAEVVQALHSDETLLSSLRRMRRTCGANDPKSREGNKEDGDNLFDMDDAEIIPDSIEFIETHPSINEANEDKKLRNDTTESGDEEEDPTTPENMSFNISLTQRNKPCLQYKNYSYTLEKGVKGGLREYWKCRKRKCAGRLIKSTSETGSDTLTVSKKHNCMKSSFEVQVDNLRNELKAEALKNPHIGPTKIVSTVKAKYSAEVIQALPDDETLFRNIRRMRKSCAVNDRNNGEEIS</sequence>
<feature type="compositionally biased region" description="Polar residues" evidence="4">
    <location>
        <begin position="205"/>
        <end position="215"/>
    </location>
</feature>
<gene>
    <name evidence="6" type="ORF">Fcan01_10358</name>
</gene>
<keyword evidence="2" id="KW-0863">Zinc-finger</keyword>
<evidence type="ECO:0000256" key="4">
    <source>
        <dbReference type="SAM" id="MobiDB-lite"/>
    </source>
</evidence>
<keyword evidence="7" id="KW-1185">Reference proteome</keyword>
<evidence type="ECO:0000256" key="1">
    <source>
        <dbReference type="ARBA" id="ARBA00022723"/>
    </source>
</evidence>
<dbReference type="OrthoDB" id="10024527at2759"/>
<feature type="domain" description="FLYWCH-type" evidence="5">
    <location>
        <begin position="935"/>
        <end position="993"/>
    </location>
</feature>
<dbReference type="EMBL" id="LNIX01000005">
    <property type="protein sequence ID" value="OXA54085.1"/>
    <property type="molecule type" value="Genomic_DNA"/>
</dbReference>
<dbReference type="Pfam" id="PF04500">
    <property type="entry name" value="FLYWCH"/>
    <property type="match status" value="2"/>
</dbReference>
<feature type="region of interest" description="Disordered" evidence="4">
    <location>
        <begin position="112"/>
        <end position="133"/>
    </location>
</feature>